<dbReference type="InterPro" id="IPR050417">
    <property type="entry name" value="Sugar_Epim/Isomerase"/>
</dbReference>
<evidence type="ECO:0000256" key="1">
    <source>
        <dbReference type="ARBA" id="ARBA00023235"/>
    </source>
</evidence>
<dbReference type="InterPro" id="IPR036237">
    <property type="entry name" value="Xyl_isomerase-like_sf"/>
</dbReference>
<protein>
    <submittedName>
        <fullName evidence="3">Sugar phosphate isomerase/epimerase</fullName>
    </submittedName>
</protein>
<dbReference type="GO" id="GO:0019852">
    <property type="term" value="P:L-ascorbic acid metabolic process"/>
    <property type="evidence" value="ECO:0007669"/>
    <property type="project" value="TreeGrafter"/>
</dbReference>
<organism evidence="3 4">
    <name type="scientific">Clostridium butyricum</name>
    <dbReference type="NCBI Taxonomy" id="1492"/>
    <lineage>
        <taxon>Bacteria</taxon>
        <taxon>Bacillati</taxon>
        <taxon>Bacillota</taxon>
        <taxon>Clostridia</taxon>
        <taxon>Eubacteriales</taxon>
        <taxon>Clostridiaceae</taxon>
        <taxon>Clostridium</taxon>
    </lineage>
</organism>
<dbReference type="RefSeq" id="WP_035762013.1">
    <property type="nucleotide sequence ID" value="NZ_AP019716.1"/>
</dbReference>
<dbReference type="PANTHER" id="PTHR43489">
    <property type="entry name" value="ISOMERASE"/>
    <property type="match status" value="1"/>
</dbReference>
<dbReference type="AlphaFoldDB" id="A0AAP9RDS8"/>
<accession>A0AAP9RDS8</accession>
<reference evidence="3 4" key="1">
    <citation type="submission" date="2019-05" db="EMBL/GenBank/DDBJ databases">
        <authorList>
            <person name="Schori C."/>
            <person name="Ahrens C."/>
        </authorList>
    </citation>
    <scope>NUCLEOTIDE SEQUENCE [LARGE SCALE GENOMIC DNA]</scope>
    <source>
        <strain evidence="3 4">DSM 10702</strain>
    </source>
</reference>
<dbReference type="GO" id="GO:0034015">
    <property type="term" value="F:L-ribulose-5-phosphate 3-epimerase activity"/>
    <property type="evidence" value="ECO:0007669"/>
    <property type="project" value="TreeGrafter"/>
</dbReference>
<dbReference type="SUPFAM" id="SSF51658">
    <property type="entry name" value="Xylose isomerase-like"/>
    <property type="match status" value="1"/>
</dbReference>
<dbReference type="GeneID" id="92942871"/>
<dbReference type="Proteomes" id="UP000515243">
    <property type="component" value="Chromosome 1"/>
</dbReference>
<dbReference type="PANTHER" id="PTHR43489:SF1">
    <property type="entry name" value="L-RIBULOSE-5-PHOSPHATE 3-EPIMERASE SGBU-RELATED"/>
    <property type="match status" value="1"/>
</dbReference>
<evidence type="ECO:0000259" key="2">
    <source>
        <dbReference type="Pfam" id="PF01261"/>
    </source>
</evidence>
<proteinExistence type="predicted"/>
<dbReference type="Pfam" id="PF01261">
    <property type="entry name" value="AP_endonuc_2"/>
    <property type="match status" value="1"/>
</dbReference>
<name>A0AAP9RDS8_CLOBU</name>
<sequence>MKLSISNIAWSKEYDYEMYEYLEKEKFEGLEIAPTRIFEERPYEDLDKAKLFSENLKKNQNLKVSSMQSIWYGRNEKIFGSKEERAKLIEYTKKAIDFANTIRCNNLVFGCPKNRVTNSKQDEEIALDFFYELGEYAEDKGTVLSMEPNPVIYNTNFINYTIEAFEFVKKVNSKGLKVNVDLGTIIYNKEDLNVISDNINLVNHVHISEPNLALIQKRDLHIKLASILKEKEYNNYVSIEMGKCDSLHEVKESIKYINEVFK</sequence>
<evidence type="ECO:0000313" key="3">
    <source>
        <dbReference type="EMBL" id="QMW89736.1"/>
    </source>
</evidence>
<dbReference type="InterPro" id="IPR013022">
    <property type="entry name" value="Xyl_isomerase-like_TIM-brl"/>
</dbReference>
<evidence type="ECO:0000313" key="4">
    <source>
        <dbReference type="Proteomes" id="UP000515243"/>
    </source>
</evidence>
<feature type="domain" description="Xylose isomerase-like TIM barrel" evidence="2">
    <location>
        <begin position="23"/>
        <end position="258"/>
    </location>
</feature>
<gene>
    <name evidence="3" type="ORF">FF104_01905</name>
</gene>
<dbReference type="Gene3D" id="3.20.20.150">
    <property type="entry name" value="Divalent-metal-dependent TIM barrel enzymes"/>
    <property type="match status" value="1"/>
</dbReference>
<dbReference type="EMBL" id="CP040626">
    <property type="protein sequence ID" value="QMW89736.1"/>
    <property type="molecule type" value="Genomic_DNA"/>
</dbReference>
<keyword evidence="1 3" id="KW-0413">Isomerase</keyword>